<dbReference type="AlphaFoldDB" id="A0A1F6EIV3"/>
<protein>
    <recommendedName>
        <fullName evidence="1">HTH arsR-type domain-containing protein</fullName>
    </recommendedName>
</protein>
<dbReference type="EMBL" id="MFLU01000016">
    <property type="protein sequence ID" value="OGG73576.1"/>
    <property type="molecule type" value="Genomic_DNA"/>
</dbReference>
<dbReference type="InterPro" id="IPR001845">
    <property type="entry name" value="HTH_ArsR_DNA-bd_dom"/>
</dbReference>
<evidence type="ECO:0000313" key="3">
    <source>
        <dbReference type="Proteomes" id="UP000178587"/>
    </source>
</evidence>
<evidence type="ECO:0000259" key="1">
    <source>
        <dbReference type="PROSITE" id="PS50987"/>
    </source>
</evidence>
<organism evidence="2 3">
    <name type="scientific">Candidatus Kaiserbacteria bacterium RIFCSPLOWO2_01_FULL_50_24</name>
    <dbReference type="NCBI Taxonomy" id="1798507"/>
    <lineage>
        <taxon>Bacteria</taxon>
        <taxon>Candidatus Kaiseribacteriota</taxon>
    </lineage>
</organism>
<dbReference type="InterPro" id="IPR036388">
    <property type="entry name" value="WH-like_DNA-bd_sf"/>
</dbReference>
<reference evidence="2 3" key="1">
    <citation type="journal article" date="2016" name="Nat. Commun.">
        <title>Thousands of microbial genomes shed light on interconnected biogeochemical processes in an aquifer system.</title>
        <authorList>
            <person name="Anantharaman K."/>
            <person name="Brown C.T."/>
            <person name="Hug L.A."/>
            <person name="Sharon I."/>
            <person name="Castelle C.J."/>
            <person name="Probst A.J."/>
            <person name="Thomas B.C."/>
            <person name="Singh A."/>
            <person name="Wilkins M.J."/>
            <person name="Karaoz U."/>
            <person name="Brodie E.L."/>
            <person name="Williams K.H."/>
            <person name="Hubbard S.S."/>
            <person name="Banfield J.F."/>
        </authorList>
    </citation>
    <scope>NUCLEOTIDE SEQUENCE [LARGE SCALE GENOMIC DNA]</scope>
</reference>
<comment type="caution">
    <text evidence="2">The sequence shown here is derived from an EMBL/GenBank/DDBJ whole genome shotgun (WGS) entry which is preliminary data.</text>
</comment>
<feature type="domain" description="HTH arsR-type" evidence="1">
    <location>
        <begin position="4"/>
        <end position="100"/>
    </location>
</feature>
<name>A0A1F6EIV3_9BACT</name>
<dbReference type="PRINTS" id="PR00778">
    <property type="entry name" value="HTHARSR"/>
</dbReference>
<dbReference type="Proteomes" id="UP000178587">
    <property type="component" value="Unassembled WGS sequence"/>
</dbReference>
<dbReference type="SUPFAM" id="SSF46785">
    <property type="entry name" value="Winged helix' DNA-binding domain"/>
    <property type="match status" value="1"/>
</dbReference>
<dbReference type="Gene3D" id="1.10.10.10">
    <property type="entry name" value="Winged helix-like DNA-binding domain superfamily/Winged helix DNA-binding domain"/>
    <property type="match status" value="1"/>
</dbReference>
<dbReference type="Pfam" id="PF01022">
    <property type="entry name" value="HTH_5"/>
    <property type="match status" value="1"/>
</dbReference>
<dbReference type="CDD" id="cd00090">
    <property type="entry name" value="HTH_ARSR"/>
    <property type="match status" value="1"/>
</dbReference>
<dbReference type="InterPro" id="IPR011991">
    <property type="entry name" value="ArsR-like_HTH"/>
</dbReference>
<dbReference type="InterPro" id="IPR036390">
    <property type="entry name" value="WH_DNA-bd_sf"/>
</dbReference>
<dbReference type="GO" id="GO:0003700">
    <property type="term" value="F:DNA-binding transcription factor activity"/>
    <property type="evidence" value="ECO:0007669"/>
    <property type="project" value="InterPro"/>
</dbReference>
<gene>
    <name evidence="2" type="ORF">A3A34_02775</name>
</gene>
<sequence>MAGKKVKSPRKLERHFKGVSNHRRIQIILFIARNPGVIQEDIIEELKGNQKTISEHIRRLVIAGLVEKMYEGRALHHNLTPYGKIFVDFIISFSHMTASDD</sequence>
<evidence type="ECO:0000313" key="2">
    <source>
        <dbReference type="EMBL" id="OGG73576.1"/>
    </source>
</evidence>
<dbReference type="SMART" id="SM00418">
    <property type="entry name" value="HTH_ARSR"/>
    <property type="match status" value="1"/>
</dbReference>
<accession>A0A1F6EIV3</accession>
<dbReference type="PROSITE" id="PS50987">
    <property type="entry name" value="HTH_ARSR_2"/>
    <property type="match status" value="1"/>
</dbReference>
<proteinExistence type="predicted"/>
<dbReference type="STRING" id="1798507.A3A34_02775"/>